<name>A0A0W8EAB0_9ZZZZ</name>
<accession>A0A0W8EAB0</accession>
<dbReference type="InterPro" id="IPR011049">
    <property type="entry name" value="Serralysin-like_metalloprot_C"/>
</dbReference>
<dbReference type="SUPFAM" id="SSF49464">
    <property type="entry name" value="Carboxypeptidase regulatory domain-like"/>
    <property type="match status" value="1"/>
</dbReference>
<organism evidence="2">
    <name type="scientific">hydrocarbon metagenome</name>
    <dbReference type="NCBI Taxonomy" id="938273"/>
    <lineage>
        <taxon>unclassified sequences</taxon>
        <taxon>metagenomes</taxon>
        <taxon>ecological metagenomes</taxon>
    </lineage>
</organism>
<dbReference type="InterPro" id="IPR008969">
    <property type="entry name" value="CarboxyPept-like_regulatory"/>
</dbReference>
<protein>
    <submittedName>
        <fullName evidence="2">Uncharacterized protein</fullName>
    </submittedName>
</protein>
<proteinExistence type="predicted"/>
<feature type="region of interest" description="Disordered" evidence="1">
    <location>
        <begin position="1"/>
        <end position="21"/>
    </location>
</feature>
<feature type="region of interest" description="Disordered" evidence="1">
    <location>
        <begin position="6702"/>
        <end position="6724"/>
    </location>
</feature>
<gene>
    <name evidence="2" type="ORF">ASZ90_017119</name>
</gene>
<comment type="caution">
    <text evidence="2">The sequence shown here is derived from an EMBL/GenBank/DDBJ whole genome shotgun (WGS) entry which is preliminary data.</text>
</comment>
<dbReference type="GO" id="GO:0005509">
    <property type="term" value="F:calcium ion binding"/>
    <property type="evidence" value="ECO:0007669"/>
    <property type="project" value="InterPro"/>
</dbReference>
<evidence type="ECO:0000313" key="2">
    <source>
        <dbReference type="EMBL" id="KUG05437.1"/>
    </source>
</evidence>
<dbReference type="InterPro" id="IPR047881">
    <property type="entry name" value="LktA_repeat"/>
</dbReference>
<dbReference type="Gene3D" id="2.60.40.1120">
    <property type="entry name" value="Carboxypeptidase-like, regulatory domain"/>
    <property type="match status" value="1"/>
</dbReference>
<feature type="region of interest" description="Disordered" evidence="1">
    <location>
        <begin position="667"/>
        <end position="686"/>
    </location>
</feature>
<feature type="region of interest" description="Disordered" evidence="1">
    <location>
        <begin position="6822"/>
        <end position="6847"/>
    </location>
</feature>
<dbReference type="PRINTS" id="PR00313">
    <property type="entry name" value="CABNDNGRPT"/>
</dbReference>
<feature type="region of interest" description="Disordered" evidence="1">
    <location>
        <begin position="1612"/>
        <end position="1631"/>
    </location>
</feature>
<dbReference type="PROSITE" id="PS00330">
    <property type="entry name" value="HEMOLYSIN_CALCIUM"/>
    <property type="match status" value="6"/>
</dbReference>
<dbReference type="EMBL" id="LNQE01001813">
    <property type="protein sequence ID" value="KUG05437.1"/>
    <property type="molecule type" value="Genomic_DNA"/>
</dbReference>
<dbReference type="Pfam" id="PF00353">
    <property type="entry name" value="HemolysinCabind"/>
    <property type="match status" value="8"/>
</dbReference>
<dbReference type="InterPro" id="IPR001343">
    <property type="entry name" value="Hemolysn_Ca-bd"/>
</dbReference>
<dbReference type="NCBIfam" id="NF012206">
    <property type="entry name" value="LktA_tand_53"/>
    <property type="match status" value="18"/>
</dbReference>
<evidence type="ECO:0000256" key="1">
    <source>
        <dbReference type="SAM" id="MobiDB-lite"/>
    </source>
</evidence>
<reference evidence="2" key="1">
    <citation type="journal article" date="2015" name="Proc. Natl. Acad. Sci. U.S.A.">
        <title>Networks of energetic and metabolic interactions define dynamics in microbial communities.</title>
        <authorList>
            <person name="Embree M."/>
            <person name="Liu J.K."/>
            <person name="Al-Bassam M.M."/>
            <person name="Zengler K."/>
        </authorList>
    </citation>
    <scope>NUCLEOTIDE SEQUENCE</scope>
</reference>
<dbReference type="SUPFAM" id="SSF51120">
    <property type="entry name" value="beta-Roll"/>
    <property type="match status" value="4"/>
</dbReference>
<sequence length="6847" mass="705884">MADPELSASGTDETEAGELNGTEIIELTDSETAAIMNSDDLLLDESGQESVIDSNLVDPFGYVYDAITKTIISDAIVSLYQYDGTTLYTNAANQNPYTTSDDGSYSFLVEPGEYQIEASHENYIPYAFNFTQESIIALHQIDFYLAPRYELDVNGDPILVGGNPVATGISSGWVSLDGNAIINEDLIYPGYDLSIEAADSEDPFNSISVGDNVVISTRVLASGDDDYVLDYSRGDSGSITLTAPSIHIGNGAMILAHTVDWGPLTYEPGDITLTAYDIGGTDAFDLLIANTDSTDTEIIIGSNAVIKGNTVQMFATSDNTVVFAEDESDEASLMDQIIETGIEFLEDFDLIGGVAISKADAKISIGEGSHITADTFNAVSETRINASASPLGLGAGVAVVIGNAAAEVIVDGNITTTGDCYLKAKTDNTLQSVASASSVAGGVAFAVAVSVLNSDSTVQASSTSELDIGGNLTLEAETIDRNYTLARSKTGDDGTVGVAVAVSYENGNTEALLDGWADVDGDINVNALMKKEPINITKLFGSIPSAGTGVVASAGVNTSAWGDVSDDMQLAITAKVKTFVTTKVKNLVSSKSSAQQQDGQKTQGQTSPFELAAAVAICMDTNNVTARIGNPDSVDPISPCDPATVKSRGTIMVYACAESQPYVYSSGSISEPEGASQPPAGGSSDGGTKFAGSAAVTVGIYDNYVQAYIAEDASVDAAHDLIIRAEALNDWEFSYLLSAAQDLFKAYLGMGGSPTFSSSDGTVYVQTGNVVLVKDTHTAGGEAGHYYMYMADGSGDPFKELLTLSDVDYTGAKWLDLGSLEQMYSSDGETTCNNGDMIEVVEGHTTGGEAGHLYKYIGSVPYTGVLSEVDYTNTENWEDLGATWQYRGSEFVRTLSLYANSCFGLDNYVFNSMTQSTAKGAKVSICGAVTVLDLDGTAHAYIAENALINQDSDPLYRTGLQQVAVESKVVNETMHMGGNVELPGISGEGTSFKIKVTPGGSGVGGDTIGVGGTVLIITCDNESTAEIKEGVALYGDNLRVTADNKNFIVTLAASGGESGTFGFNGTFSLVKMNNTTLAIIDNGARVEVGDLLIPGTNSSLLVRANDDSFVVTISGGVAMAKSVGIGASIAINEIVRDTEAYIGNPLEDLLSEGKPVSAFTVSSDGPILVEAANGGYIGSFALAAAVVKEKTPDDKKQEAPEGGGSFGLGASAEVVLNEIKDDALAYIHDAALQSTNLVISSNNRTKILAAGGSMAIVTTKGTSVGLAGSYAQNTIDNRTKSFTDNSDLQLSGDFKAEADAGEKIFSFAASGAASTSSNSVSVAGQVSINSISSATGASILNQSNIIASNVTLKASDSCQILAIAGALAYGGKGGIGAAVALNDIPLSGRNAVTSSIENSDVDASGYIDMDASSENQIFSITAALGASKEGMAAAASVSINTIATDVNTNIIGKKSTGVVSDGALTMDAVDTSSIFSISGAVALSGQASLGLAVAYNEIDNTVQAYVGENAYVSTPASFQAKADSNADIKTIAVGGGYGGKLSLTGSIAINNINNDVLAYISNATVSADTGVLLDASNDSNISAIAGAIGASSQVAIGAAVAVNNIGCSSEANNTQDGEGNDSGTQVTVTSTSPTGTKSYIYNSKVTSSTGPVTLTAVSDSSIKNITVAGGFSGKVAINGAVSVNNIFTDTETFIKDCPDNIDPDLAKGVIAQGGVTLISTDNAAISAITCNISIAGSAGCGAAVAINNIGSSGNTNLVTASIENSQVTSEEGGVSLTATSNAFVFNITAGAGAGGTAGVQGSVSINSIYSEITAQIITGSVVQAKDDITLTAESLERKDAPLGVMQVEDDDTTVSSYDGDGNDDPRDFTSIQSLAGAIAGGGTAGIGAAVATNNVSNSIYARITDSSVTSDEGNVSLAGTSGASIETISAAIAGSGTFSLAAGVSTNSIHNEVLAYIFNSTVTSSNNSTPPEGEVYGVILTAEDTSIINSCSGQFNFSGTAGIGAAVAVNEIHNTVKAYTQNSIITTLSSLTQEASSTAVIKTIAAGGGVSQYLSLTGSVAKNTVSNDVLAYIIGSTVSADKGVAVTSSNDSEIGAVAGAVSISIGGSVGAAIAINDIGCISSENDSEETGTQVEITSTSPSATRSYIENSKITATSGTINLSAVSNSQIKAVAAAGGGGFVAVNGAITVNNIYTNTEAYITGCQDNLEPSEKYVTADGDITISATDNSAASVIAGNVSVGIAGAGAALSTVNIGSSIQPNQVRAYIQNSRVTSTNGAISLEATSSAFIFNIASGVSGGGVSIQGSVAINNVYTDIAALINTGSDVSAKNDVSLSALSQKRETIPQGMLQAGDSDVEVSTFDGDTTDQDDDGQATNHTLKTIQSLAGGVAGGGCGGLGAAVATNNIANKIQAGIVNSKVTSSEGNVILITNSEATLETVSAAIANGSTFALAGAVSLNNIDNQVLAYMTGSEVTSNNTSNEIVEGEEVPGITIQAIDSSTIRSLAGQLSISSSAGIGGAAAYNEINNTVKAFVDQGTTGSILNTTGSVLILASSVSTIDSISAGGSFSCGGSVAGSVSINLIGNITEAYIVNSTANADDNIYLLADSESIINGYGGAMAGGLVGVGAAVVVNTVENTTRAYVDHAVIEALGTGDELNTKDWTEDGTESNDALHQGLAIIADCDDVITMYSGALSGGMGAVSGQVSVNKVADLTEAYIASSTVNSADQYGELVKVIAHQGTDVDIYAGGLAIGGTAIGAAVDHTSILNRTAAFISNADESGNDTTNVDSVVYANGVEVKTVTKEDVDTYIAGAALAGGVSVAGSVSVVDIDCSNDAYIKSSDVFSNGNLYVLAYDTADINTITGAVSLSGFAGAGGAAAVNSITNQTKAQVIGSDLNATGAIEIKAKTSDTITTLVGTAGVGATAGLAGAVSVNSIDTITEAVVRSGSVRSNINQNANFKPGGMFAPDTTQTVTIKADNTSTIDNTGGALAGGLYAGVGATIDVASIKNRTVARIGTGTKIYAKGNVNVEARSNKTIESSTTTISGGLVGISGAISVITIGSAADSRAGEEFNRDNGGKTLLQQLTGDINLDALSVSNDGTAQRANGKLSGLSTPDVNGLLSTTQDNSSKITAAYIESATGTSSQVVIVSDGDVLIKAINTSYIKSEPGQAGIGLAGAVGASIGIVNSNEKTIAYIGDYGYIRAANLTVNAESNETALVDGSAVVGGVLFGVGANIARVTINPEVTAYTGSYSDISTQENIEITATVVPKTSATMDGIAVSAGIGIGVSDATAQVNPVVTAYIGNNSSIVAGSQPMTGNPTLTFTTAAILSGTPTLVFQNNSATLTGNPSLTFTPDATNGDTITRSTGSWLTDNFQIGDYIRVSDTSSNNGIYQVASVSAATLNLVDKGDLTSETVNSGAQVYTNNPPTITRSSGNWNSEGFYAGQLINVTGTANNNGYYEIWNISANGLIMYLDPSESLGYESVTAGPGGAAIKGELNDRIGRNTGSWTADGFQAGQVIRIAGTTSNDGSYVVNSISADGKYLILESEDEFIPETATNVIITIPDLIASEVTVNARQFIPATGNTAAADAFGCSGGTLYGHNSTQATADNTSTVKAYVGQDSILNVAGLVDINAFAFSKTYANGDAYNGGLLAFGNNVVQANSDNTTQAYLNSGVDVEALELRVTAYDNSNNNASAKAGAGGVVAGMGAEAETSSTSSTTASIGSGNNIKVEQLLLTADHTANFNSKVSTITVSAVDTGGGEADNQVNASVAANIGDNTNVEAYNIIISASNRSVKNWLSGSAYNADSISGGLASVPAIKSNTDISHTTAINVGSDASLKVIGDRFDPGALTLNALNSVYARDKVRLNCAGAVAWARAESIVNADALDADVTIGAGADLTSVGDINLSARTIADIETSSYARTTGAAGAGEGKAKSYVKALNDITILGGQEGNETTLFSEGEINLLAGRNSADQINTYNLKADTLLDNYTAIPFKTSPYADSTVDQTNNITVNSRSLLECVKDANLLTESGITVLHGEGIGNHIYRDLIDDPINTLSSTIDNKSTVRVDGTIKVGIRNRQALIINSDGTIEEQSEGVTFTRKEDSLSNALLQELDRLLVLSAQYSGTEAGAAFDAEIAFLMNDLEAMGNIIYVNGTPFLQRDVTVEFIVVDDVWAQSANINVTGDYLLGSGSLQAPGNTEIIITNNSPAYLRVNRLNIPATEGGSLVFNGDNLTNNSAIDESNRGMGAGVNFSSITTSATSAPPLIEVSNNYNGLGRNPDIQLMGEINNVGQPTRLGIVRISSTGSISSLSDINAGELHIDASGNFTQSYIDTYYNVGGEPRIQWGVVSNGRETDTRIRLAAELTARDYPSDYNDGERSSITTYINTVILNEANRNNQDPERSEIRAANVFIAAKYLNINGMIEAGHAMQEITLGNEINYKIAQYKAKPTLSLNYLDYLLVQKADMKFYYDPVNDCIVLEDVNVHGGYIELFGQILSTGTGKVVALDGYGTININNQTNYSLAIQSLDTGTGSHGVIKITDTSKTTEIGGETFYRVTQYNRVYNTGSQTYSIQTRTCWSNVKVDTAAPTTSSGSTSYYNPTTGYRYVYVNGQDAVEREKYLYRSSDWLGFDCLSRDPDDLEWYERITVGAPIPLENGEYLVYEPGNSSQPYMYWYESINLSTRTMVYQHEWSEKSGFLNLGRTYYVEEWFDTGVKDVHYHSVKADYPILIEFAGGLEGIIIVQSSHDIILEGPITNRLGQTTLIAGGSIEQTSDSVIASKNITLDAGTGIGNSLAILIDLLGGTLNADTDTGNVNIREVSLGLKLGSVSTGDGNVYLTAPTNMEAASGTSLVKGNLVDLTAGGHIGTGAQPLRIDTGDSEGSGIKAAAGGDIHLKEIDGTLPVFYIASTDGSVFITTVDGGLTDADAMRTKDTITTGELLGFWTESGIIGSGENGNLYTAADINQLLLKSLQKPLADTEYRFEDLNISGNDITLNVAQGIGDVRTFRLDFTEGTTELPDEARLMLAAAERGDVIFYDADDNPVDPASGTVAYMIISVHEDVDIEAAGKISVQAGSNVYLGSEEDVNLHSLTGGNTRIKSGAGIYGAAGSANPLITCDDLVLEAADGAIGTTAKPISIAVRDAGSRKLTARSSEEIYLTGVASGGQPGAFNIDFIYSPAPIKIVAAGFIRDANADSMENINADSLDITAGTIGSSSNRLEIKLAADGLLKAIAAAGGIYMEELLSDINVLEVTTSTGDVVLKAAGSILDAQDEQAGPLTNIAGLNINLIAVNGGVGTADNYLEINSANGGAGKFSADSHDNIYIKEQSGDLTLNQVVSDAMIYLISPGNILNGASAGYNVDGTKFWFATGAGVGTEAAPLQTRINNIEGTAGTGPVWVINTGGLNVGGIEAGTNGINAGGAVYLTAQSPITVAEDIMAGAEVVLTSTDSPNTGDNITVNSGVTVQSNGGITMNAGDDIFLVSGSLLNAINGAVALLGDYGNADSGVGSTVDIKGTILALDIDVTGNTDDDIFNLDVRTLSCPVTMLGGNGNDSFNIHLLPDLTTYHNDVRDTVTLDGQEGADVYTIDVTSSSDNIINVWDTGTAAGDVLNINGTSGADNFLLREKFIAVLQGSRENGYADAFERINYDSQIENLIINSLAGDDSFYLDDNCTLTEINGGDDSDFFQIGQMFGSARVSGDETGILTGDEIRTVHTTRGYLSRGISEETTINGGEGGDTFSVYSNLAPLDLNGDNGNDMFMVRAFALAEGETESQEMTNVYGGDGDDVIAYHINAPVDIDGGNGYDTLIVIGTEFGDAFIVTADGVFGAGLNVVFCNVEAVDIDGMEGDDHFFVQSTNSSLVTRIFGGLGNDNFYINGDVIEAVVTSNPDLIIIVPHDLASIAGPLYIFGGVDEGADRTVQPGVILPYESDVDLPEIDADVDETEMQDALYVYHEDAGSSSGTLTAENLSGLGMGTDLTLNTGTEDIPNWITYKGGITYQDLEIMEILLGAEDDEMAINDSAAGTITAVHGGGGSDTITVFGNSGPLVIYGDSQEDGSRYSSDDAAQASWYAHSFSNPGSDIIDASASVFGVIVYGGPGDDDISGSQGGDHLAGGLGIDTIYGEDGNDIIYGDSGFNVDLWNRVIAVPTTEAVSSDTIYGGSGNDIVFGDHGIITQTGRDAGILTVATTGEVDVIETTNISTGGDDTINGDAGDDILIGGSGTDTISGDADQDLIFGDNVRLAAGTGSNMAYTRYRMLTGDTIYDADDNALIGSEPQAYSGLAPFWSGYEITVNNDGAFGDDILSGGDGNDMIFGQSGNDLIRGGNHDDYIEGGCGNDTIFGDLGQDDIIGGNSNLFGLTEAEMRQDGGDTIYGGSGTDLARNTMGDETADGHAADADVILGDNGNIYRLVDSEGNYLIFNYDNYSSLKIVPRAVTLIDYTPGGPDYNAVDAAFDIGGNDIIHGEAGDDVIYGMTGNDILYGEGQDDDLIGGWGNDWISGGTGDDGILGDDGRIYTSRNGTAEPLYGIAATIETEISGAKTLVSTIYITGQLNKSVNLTPFNVAPTDYIDGDPVFFDPLYADDIIYGGLGNDFLHGGSGDDAISGAEALPVYYDNPRNVGDVLKYDETTTLFAAYNPSAPMQKIMVDENGNWVSSGGMEFLLNFETAELDGNDVIFGDLGNDWLVGGPGRDQLFGGFGDDLLNADDDHDSAKNNTDADSPPPGQPTDYYDDTLFGGGGRDVLIASSEGDRMVDWTGEYNSYIVPSSKFGPGTVIRYSTKAIESYLYLLAISSGADASAGSYVDGADPARYYEPYGEIGLVTVKDPYSKDMNGAPRDPQPGNKGGTKDKTK</sequence>
<dbReference type="InterPro" id="IPR018511">
    <property type="entry name" value="Hemolysin-typ_Ca-bd_CS"/>
</dbReference>